<evidence type="ECO:0000256" key="3">
    <source>
        <dbReference type="ARBA" id="ARBA00038493"/>
    </source>
</evidence>
<name>A0ABN6I608_9HELI</name>
<proteinExistence type="inferred from homology"/>
<sequence length="225" mass="24365">MKKILVIVTNVSKYPNDEKPTGLWLGEAVHFAHEIEKAGYAIDYASPKGGYTPIDPNSLAKDFMSPIDWQYYTNQAFMDLLGNTLPVSALNPKDYAAIYYAGGHGVVWDFPDNTALAQVALDIYNHGGVVSSVCHGAAGLLNIKNQDGSYLIAGKKVTGFSNSEEKALQLDKLVPYLTEDVLVARGAKYEKAADWAPFALSDQRIVTGQNPASSAPVAKQVLELI</sequence>
<dbReference type="PANTHER" id="PTHR48094">
    <property type="entry name" value="PROTEIN/NUCLEIC ACID DEGLYCASE DJ-1-RELATED"/>
    <property type="match status" value="1"/>
</dbReference>
<evidence type="ECO:0000313" key="6">
    <source>
        <dbReference type="Proteomes" id="UP000826146"/>
    </source>
</evidence>
<comment type="similarity">
    <text evidence="3">Belongs to the peptidase C56 family. HSP31-like subfamily.</text>
</comment>
<organism evidence="5 6">
    <name type="scientific">Helicobacter gastrofelis</name>
    <dbReference type="NCBI Taxonomy" id="2849642"/>
    <lineage>
        <taxon>Bacteria</taxon>
        <taxon>Pseudomonadati</taxon>
        <taxon>Campylobacterota</taxon>
        <taxon>Epsilonproteobacteria</taxon>
        <taxon>Campylobacterales</taxon>
        <taxon>Helicobacteraceae</taxon>
        <taxon>Helicobacter</taxon>
    </lineage>
</organism>
<feature type="domain" description="DJ-1/PfpI" evidence="4">
    <location>
        <begin position="27"/>
        <end position="223"/>
    </location>
</feature>
<keyword evidence="6" id="KW-1185">Reference proteome</keyword>
<protein>
    <submittedName>
        <fullName evidence="5">Thiazole biosynthesis protein ThiJ</fullName>
    </submittedName>
</protein>
<dbReference type="InterPro" id="IPR002818">
    <property type="entry name" value="DJ-1/PfpI"/>
</dbReference>
<gene>
    <name evidence="5" type="ORF">NHP190012_06260</name>
</gene>
<evidence type="ECO:0000256" key="2">
    <source>
        <dbReference type="ARBA" id="ARBA00023239"/>
    </source>
</evidence>
<dbReference type="Pfam" id="PF01965">
    <property type="entry name" value="DJ-1_PfpI"/>
    <property type="match status" value="1"/>
</dbReference>
<dbReference type="SUPFAM" id="SSF52317">
    <property type="entry name" value="Class I glutamine amidotransferase-like"/>
    <property type="match status" value="1"/>
</dbReference>
<evidence type="ECO:0000313" key="5">
    <source>
        <dbReference type="EMBL" id="BCZ18984.1"/>
    </source>
</evidence>
<evidence type="ECO:0000259" key="4">
    <source>
        <dbReference type="Pfam" id="PF01965"/>
    </source>
</evidence>
<dbReference type="EMBL" id="AP024819">
    <property type="protein sequence ID" value="BCZ18984.1"/>
    <property type="molecule type" value="Genomic_DNA"/>
</dbReference>
<keyword evidence="1" id="KW-0346">Stress response</keyword>
<dbReference type="RefSeq" id="WP_221272400.1">
    <property type="nucleotide sequence ID" value="NZ_AP024819.1"/>
</dbReference>
<dbReference type="Gene3D" id="3.40.50.880">
    <property type="match status" value="1"/>
</dbReference>
<dbReference type="InterPro" id="IPR050325">
    <property type="entry name" value="Prot/Nucl_acid_deglycase"/>
</dbReference>
<reference evidence="5 6" key="1">
    <citation type="submission" date="2021-07" db="EMBL/GenBank/DDBJ databases">
        <title>Novel Helicobacter sp. Isolated from a cat.</title>
        <authorList>
            <person name="Rimbara E."/>
            <person name="Suzuki M."/>
        </authorList>
    </citation>
    <scope>NUCLEOTIDE SEQUENCE [LARGE SCALE GENOMIC DNA]</scope>
    <source>
        <strain evidence="6">NHP19-012</strain>
    </source>
</reference>
<accession>A0ABN6I608</accession>
<dbReference type="Proteomes" id="UP000826146">
    <property type="component" value="Chromosome"/>
</dbReference>
<evidence type="ECO:0000256" key="1">
    <source>
        <dbReference type="ARBA" id="ARBA00023016"/>
    </source>
</evidence>
<keyword evidence="2" id="KW-0456">Lyase</keyword>
<dbReference type="CDD" id="cd03141">
    <property type="entry name" value="GATase1_Hsp31_like"/>
    <property type="match status" value="1"/>
</dbReference>
<dbReference type="InterPro" id="IPR029062">
    <property type="entry name" value="Class_I_gatase-like"/>
</dbReference>
<dbReference type="PANTHER" id="PTHR48094:SF11">
    <property type="entry name" value="GLUTATHIONE-INDEPENDENT GLYOXALASE HSP31-RELATED"/>
    <property type="match status" value="1"/>
</dbReference>